<dbReference type="Pfam" id="PF00877">
    <property type="entry name" value="NLPC_P60"/>
    <property type="match status" value="1"/>
</dbReference>
<proteinExistence type="inferred from homology"/>
<organism evidence="6 7">
    <name type="scientific">Candidatus Choladousia intestinavium</name>
    <dbReference type="NCBI Taxonomy" id="2840727"/>
    <lineage>
        <taxon>Bacteria</taxon>
        <taxon>Bacillati</taxon>
        <taxon>Bacillota</taxon>
        <taxon>Clostridia</taxon>
        <taxon>Lachnospirales</taxon>
        <taxon>Lachnospiraceae</taxon>
        <taxon>Lachnospiraceae incertae sedis</taxon>
        <taxon>Candidatus Choladousia</taxon>
    </lineage>
</organism>
<dbReference type="AlphaFoldDB" id="A0A9D1DA04"/>
<dbReference type="GO" id="GO:0008234">
    <property type="term" value="F:cysteine-type peptidase activity"/>
    <property type="evidence" value="ECO:0007669"/>
    <property type="project" value="UniProtKB-KW"/>
</dbReference>
<evidence type="ECO:0000256" key="2">
    <source>
        <dbReference type="ARBA" id="ARBA00022670"/>
    </source>
</evidence>
<dbReference type="SUPFAM" id="SSF54001">
    <property type="entry name" value="Cysteine proteinases"/>
    <property type="match status" value="1"/>
</dbReference>
<dbReference type="InterPro" id="IPR038765">
    <property type="entry name" value="Papain-like_cys_pep_sf"/>
</dbReference>
<keyword evidence="3" id="KW-0378">Hydrolase</keyword>
<keyword evidence="2" id="KW-0645">Protease</keyword>
<comment type="similarity">
    <text evidence="1">Belongs to the peptidase C40 family.</text>
</comment>
<dbReference type="InterPro" id="IPR000064">
    <property type="entry name" value="NLP_P60_dom"/>
</dbReference>
<reference evidence="6" key="1">
    <citation type="submission" date="2020-10" db="EMBL/GenBank/DDBJ databases">
        <authorList>
            <person name="Gilroy R."/>
        </authorList>
    </citation>
    <scope>NUCLEOTIDE SEQUENCE</scope>
    <source>
        <strain evidence="6">ChiSjej4B22-8148</strain>
    </source>
</reference>
<reference evidence="6" key="2">
    <citation type="journal article" date="2021" name="PeerJ">
        <title>Extensive microbial diversity within the chicken gut microbiome revealed by metagenomics and culture.</title>
        <authorList>
            <person name="Gilroy R."/>
            <person name="Ravi A."/>
            <person name="Getino M."/>
            <person name="Pursley I."/>
            <person name="Horton D.L."/>
            <person name="Alikhan N.F."/>
            <person name="Baker D."/>
            <person name="Gharbi K."/>
            <person name="Hall N."/>
            <person name="Watson M."/>
            <person name="Adriaenssens E.M."/>
            <person name="Foster-Nyarko E."/>
            <person name="Jarju S."/>
            <person name="Secka A."/>
            <person name="Antonio M."/>
            <person name="Oren A."/>
            <person name="Chaudhuri R.R."/>
            <person name="La Ragione R."/>
            <person name="Hildebrand F."/>
            <person name="Pallen M.J."/>
        </authorList>
    </citation>
    <scope>NUCLEOTIDE SEQUENCE</scope>
    <source>
        <strain evidence="6">ChiSjej4B22-8148</strain>
    </source>
</reference>
<name>A0A9D1DA04_9FIRM</name>
<evidence type="ECO:0000256" key="3">
    <source>
        <dbReference type="ARBA" id="ARBA00022801"/>
    </source>
</evidence>
<dbReference type="Gene3D" id="2.30.30.40">
    <property type="entry name" value="SH3 Domains"/>
    <property type="match status" value="1"/>
</dbReference>
<dbReference type="PROSITE" id="PS51935">
    <property type="entry name" value="NLPC_P60"/>
    <property type="match status" value="1"/>
</dbReference>
<keyword evidence="4" id="KW-0788">Thiol protease</keyword>
<protein>
    <submittedName>
        <fullName evidence="6">C40 family peptidase</fullName>
    </submittedName>
</protein>
<dbReference type="PANTHER" id="PTHR47053">
    <property type="entry name" value="MUREIN DD-ENDOPEPTIDASE MEPH-RELATED"/>
    <property type="match status" value="1"/>
</dbReference>
<sequence length="368" mass="39861">MESETSEYGSNEELIAHQNIVTPPDISLEYRFTQVEKDYAVVSNPEGCSVYEEKSQDSREVGKLEYYGICYILADEESDWVYIESGNVRGFVEAENLASGEVADRIVKVKGEEELPAARLTVARTENEAFAYTHTTVQDVMADKVYAIAARDLQIYEQKKASSRVIGTLEEGGLCYILADSGSDWVYVESGDSRGFVQAASLQTGSAASAVVSEAGENNLAQAVTQVEPENNKACYYTVTSVKEASQAAKTREALVNYALQFVGNPYVWGGTSLTNGADCSGFVQTLYATFGYSLPRVADAQSVTGMQIPISSAEPGDLIFYAKNGYVYHVSMYIGNGQVIHAAGRSQGIIVSGISGNAVWATRLIQD</sequence>
<evidence type="ECO:0000256" key="4">
    <source>
        <dbReference type="ARBA" id="ARBA00022807"/>
    </source>
</evidence>
<accession>A0A9D1DA04</accession>
<gene>
    <name evidence="6" type="ORF">IAB31_08730</name>
</gene>
<evidence type="ECO:0000256" key="1">
    <source>
        <dbReference type="ARBA" id="ARBA00007074"/>
    </source>
</evidence>
<evidence type="ECO:0000313" key="6">
    <source>
        <dbReference type="EMBL" id="HIR13992.1"/>
    </source>
</evidence>
<dbReference type="GO" id="GO:0006508">
    <property type="term" value="P:proteolysis"/>
    <property type="evidence" value="ECO:0007669"/>
    <property type="project" value="UniProtKB-KW"/>
</dbReference>
<evidence type="ECO:0000259" key="5">
    <source>
        <dbReference type="PROSITE" id="PS51935"/>
    </source>
</evidence>
<dbReference type="EMBL" id="DVGK01000100">
    <property type="protein sequence ID" value="HIR13992.1"/>
    <property type="molecule type" value="Genomic_DNA"/>
</dbReference>
<dbReference type="Proteomes" id="UP000886757">
    <property type="component" value="Unassembled WGS sequence"/>
</dbReference>
<evidence type="ECO:0000313" key="7">
    <source>
        <dbReference type="Proteomes" id="UP000886757"/>
    </source>
</evidence>
<comment type="caution">
    <text evidence="6">The sequence shown here is derived from an EMBL/GenBank/DDBJ whole genome shotgun (WGS) entry which is preliminary data.</text>
</comment>
<dbReference type="PANTHER" id="PTHR47053:SF1">
    <property type="entry name" value="MUREIN DD-ENDOPEPTIDASE MEPH-RELATED"/>
    <property type="match status" value="1"/>
</dbReference>
<feature type="domain" description="NlpC/P60" evidence="5">
    <location>
        <begin position="249"/>
        <end position="368"/>
    </location>
</feature>
<dbReference type="Gene3D" id="3.90.1720.10">
    <property type="entry name" value="endopeptidase domain like (from Nostoc punctiforme)"/>
    <property type="match status" value="1"/>
</dbReference>
<dbReference type="InterPro" id="IPR051202">
    <property type="entry name" value="Peptidase_C40"/>
</dbReference>